<name>T0HPE6_9SPHN</name>
<protein>
    <recommendedName>
        <fullName evidence="1">RNA polymerase sigma factor 70 region 4 type 2 domain-containing protein</fullName>
    </recommendedName>
</protein>
<reference evidence="2 3" key="1">
    <citation type="journal article" date="2013" name="Genome Announc.">
        <title>Draft Genome Sequence of Sphingobium lactosutens Strain DS20T, Isolated from a Hexachlorocyclohexane Dumpsite.</title>
        <authorList>
            <person name="Kumar R."/>
            <person name="Dwivedi V."/>
            <person name="Negi V."/>
            <person name="Khurana J.P."/>
            <person name="Lal R."/>
        </authorList>
    </citation>
    <scope>NUCLEOTIDE SEQUENCE [LARGE SCALE GENOMIC DNA]</scope>
    <source>
        <strain evidence="2 3">DS20</strain>
    </source>
</reference>
<dbReference type="AlphaFoldDB" id="T0HPE6"/>
<sequence length="162" mass="17805">MRKFEILSLLRGLTTCLLGTGWLKPDGQRANKFDLVDAIADQVSAPSRSAIAVARSRLEGAPLLRIDAGETQTQETREGVWVRAWIWVEQDALASSDALRLTNLGKRLAQLEPQTRAVFLAYRVEGLSYSAIARRLNLEMVEVQDELAAALVALSAALDEQS</sequence>
<gene>
    <name evidence="2" type="ORF">RLDS_11985</name>
</gene>
<dbReference type="Pfam" id="PF08281">
    <property type="entry name" value="Sigma70_r4_2"/>
    <property type="match status" value="1"/>
</dbReference>
<organism evidence="2 3">
    <name type="scientific">Sphingobium lactosutens DS20</name>
    <dbReference type="NCBI Taxonomy" id="1331060"/>
    <lineage>
        <taxon>Bacteria</taxon>
        <taxon>Pseudomonadati</taxon>
        <taxon>Pseudomonadota</taxon>
        <taxon>Alphaproteobacteria</taxon>
        <taxon>Sphingomonadales</taxon>
        <taxon>Sphingomonadaceae</taxon>
        <taxon>Sphingobium</taxon>
    </lineage>
</organism>
<dbReference type="Gene3D" id="1.10.10.10">
    <property type="entry name" value="Winged helix-like DNA-binding domain superfamily/Winged helix DNA-binding domain"/>
    <property type="match status" value="1"/>
</dbReference>
<proteinExistence type="predicted"/>
<feature type="domain" description="RNA polymerase sigma factor 70 region 4 type 2" evidence="1">
    <location>
        <begin position="104"/>
        <end position="151"/>
    </location>
</feature>
<dbReference type="InterPro" id="IPR013249">
    <property type="entry name" value="RNA_pol_sigma70_r4_t2"/>
</dbReference>
<accession>T0HPE6</accession>
<dbReference type="Proteomes" id="UP000015531">
    <property type="component" value="Unassembled WGS sequence"/>
</dbReference>
<dbReference type="PATRIC" id="fig|1331060.3.peg.2272"/>
<dbReference type="SUPFAM" id="SSF88659">
    <property type="entry name" value="Sigma3 and sigma4 domains of RNA polymerase sigma factors"/>
    <property type="match status" value="1"/>
</dbReference>
<dbReference type="GO" id="GO:0006352">
    <property type="term" value="P:DNA-templated transcription initiation"/>
    <property type="evidence" value="ECO:0007669"/>
    <property type="project" value="InterPro"/>
</dbReference>
<dbReference type="GO" id="GO:0003677">
    <property type="term" value="F:DNA binding"/>
    <property type="evidence" value="ECO:0007669"/>
    <property type="project" value="InterPro"/>
</dbReference>
<evidence type="ECO:0000313" key="3">
    <source>
        <dbReference type="Proteomes" id="UP000015531"/>
    </source>
</evidence>
<keyword evidence="3" id="KW-1185">Reference proteome</keyword>
<evidence type="ECO:0000259" key="1">
    <source>
        <dbReference type="Pfam" id="PF08281"/>
    </source>
</evidence>
<comment type="caution">
    <text evidence="2">The sequence shown here is derived from an EMBL/GenBank/DDBJ whole genome shotgun (WGS) entry which is preliminary data.</text>
</comment>
<evidence type="ECO:0000313" key="2">
    <source>
        <dbReference type="EMBL" id="EQB14882.1"/>
    </source>
</evidence>
<dbReference type="GO" id="GO:0016987">
    <property type="term" value="F:sigma factor activity"/>
    <property type="evidence" value="ECO:0007669"/>
    <property type="project" value="InterPro"/>
</dbReference>
<dbReference type="InterPro" id="IPR036388">
    <property type="entry name" value="WH-like_DNA-bd_sf"/>
</dbReference>
<dbReference type="OrthoDB" id="7473343at2"/>
<dbReference type="RefSeq" id="WP_021226079.1">
    <property type="nucleotide sequence ID" value="NZ_ATDP01000089.1"/>
</dbReference>
<dbReference type="EMBL" id="ATDP01000089">
    <property type="protein sequence ID" value="EQB14882.1"/>
    <property type="molecule type" value="Genomic_DNA"/>
</dbReference>
<dbReference type="InterPro" id="IPR013324">
    <property type="entry name" value="RNA_pol_sigma_r3/r4-like"/>
</dbReference>